<dbReference type="AlphaFoldDB" id="A0A9N9L8Z1"/>
<dbReference type="PANTHER" id="PTHR30344:SF1">
    <property type="entry name" value="6-PHOSPHOGLUCONOLACTONASE"/>
    <property type="match status" value="1"/>
</dbReference>
<sequence>MHLDILRTLPVAGLVASAAAVNIHVSSYGGLLTSYALEKSSSIDTWDKKATGYTLKDLGSINGPGPQPSWLELGTDKKIVYALDENWSGPNGSIASYSITKNGSLQLLQKYQTPNGPVATTLYNKGKGIAVALYGGAAVGSYSVKPDGALESLGNFFFTQAGPGPVAARQEKPHPHEVILDPNDKFIVAPDLGSDLLRIFSIDAKTSKLTEQEPFPVKPGSGPRHGAFYAGPGCKNGSTYFFLVNELTNTVESYNVTYGKSLDFKLIESKGIYGNISTPAGAAGAEAIISPDRKFLHTSSRNATILNVALTNGTVVKSDTLQTWSIDAATGKLNFVANSPSGGTTPRQFSLNKEGTLAGVGSQGSGRFVIMERDVKTGVFGKIVASKEGVGEVNMVIFQE</sequence>
<dbReference type="Pfam" id="PF10282">
    <property type="entry name" value="Lactonase"/>
    <property type="match status" value="1"/>
</dbReference>
<proteinExistence type="inferred from homology"/>
<dbReference type="InterPro" id="IPR050282">
    <property type="entry name" value="Cycloisomerase_2"/>
</dbReference>
<comment type="caution">
    <text evidence="3">The sequence shown here is derived from an EMBL/GenBank/DDBJ whole genome shotgun (WGS) entry which is preliminary data.</text>
</comment>
<dbReference type="InterPro" id="IPR011048">
    <property type="entry name" value="Haem_d1_sf"/>
</dbReference>
<evidence type="ECO:0000313" key="4">
    <source>
        <dbReference type="Proteomes" id="UP000701801"/>
    </source>
</evidence>
<name>A0A9N9L8Z1_9HELO</name>
<keyword evidence="2" id="KW-0732">Signal</keyword>
<dbReference type="GO" id="GO:0017057">
    <property type="term" value="F:6-phosphogluconolactonase activity"/>
    <property type="evidence" value="ECO:0007669"/>
    <property type="project" value="TreeGrafter"/>
</dbReference>
<protein>
    <submittedName>
        <fullName evidence="3">Uncharacterized protein</fullName>
    </submittedName>
</protein>
<dbReference type="SUPFAM" id="SSF51004">
    <property type="entry name" value="C-terminal (heme d1) domain of cytochrome cd1-nitrite reductase"/>
    <property type="match status" value="1"/>
</dbReference>
<evidence type="ECO:0000313" key="3">
    <source>
        <dbReference type="EMBL" id="CAG8970804.1"/>
    </source>
</evidence>
<gene>
    <name evidence="3" type="ORF">HYALB_00001591</name>
</gene>
<evidence type="ECO:0000256" key="2">
    <source>
        <dbReference type="SAM" id="SignalP"/>
    </source>
</evidence>
<feature type="signal peptide" evidence="2">
    <location>
        <begin position="1"/>
        <end position="20"/>
    </location>
</feature>
<accession>A0A9N9L8Z1</accession>
<dbReference type="PANTHER" id="PTHR30344">
    <property type="entry name" value="6-PHOSPHOGLUCONOLACTONASE-RELATED"/>
    <property type="match status" value="1"/>
</dbReference>
<dbReference type="Proteomes" id="UP000701801">
    <property type="component" value="Unassembled WGS sequence"/>
</dbReference>
<keyword evidence="4" id="KW-1185">Reference proteome</keyword>
<reference evidence="3" key="1">
    <citation type="submission" date="2021-07" db="EMBL/GenBank/DDBJ databases">
        <authorList>
            <person name="Durling M."/>
        </authorList>
    </citation>
    <scope>NUCLEOTIDE SEQUENCE</scope>
</reference>
<organism evidence="3 4">
    <name type="scientific">Hymenoscyphus albidus</name>
    <dbReference type="NCBI Taxonomy" id="595503"/>
    <lineage>
        <taxon>Eukaryota</taxon>
        <taxon>Fungi</taxon>
        <taxon>Dikarya</taxon>
        <taxon>Ascomycota</taxon>
        <taxon>Pezizomycotina</taxon>
        <taxon>Leotiomycetes</taxon>
        <taxon>Helotiales</taxon>
        <taxon>Helotiaceae</taxon>
        <taxon>Hymenoscyphus</taxon>
    </lineage>
</organism>
<evidence type="ECO:0000256" key="1">
    <source>
        <dbReference type="ARBA" id="ARBA00005564"/>
    </source>
</evidence>
<dbReference type="InterPro" id="IPR015943">
    <property type="entry name" value="WD40/YVTN_repeat-like_dom_sf"/>
</dbReference>
<dbReference type="Gene3D" id="2.130.10.10">
    <property type="entry name" value="YVTN repeat-like/Quinoprotein amine dehydrogenase"/>
    <property type="match status" value="1"/>
</dbReference>
<dbReference type="InterPro" id="IPR019405">
    <property type="entry name" value="Lactonase_7-beta_prop"/>
</dbReference>
<dbReference type="EMBL" id="CAJVRM010000002">
    <property type="protein sequence ID" value="CAG8970804.1"/>
    <property type="molecule type" value="Genomic_DNA"/>
</dbReference>
<dbReference type="OrthoDB" id="9972196at2759"/>
<comment type="similarity">
    <text evidence="1">Belongs to the cycloisomerase 2 family.</text>
</comment>
<feature type="chain" id="PRO_5040243769" evidence="2">
    <location>
        <begin position="21"/>
        <end position="400"/>
    </location>
</feature>